<dbReference type="InterPro" id="IPR005754">
    <property type="entry name" value="Sortase"/>
</dbReference>
<organism evidence="2 3">
    <name type="scientific">Pseudothauera lacus</name>
    <dbReference type="NCBI Taxonomy" id="2136175"/>
    <lineage>
        <taxon>Bacteria</taxon>
        <taxon>Pseudomonadati</taxon>
        <taxon>Pseudomonadota</taxon>
        <taxon>Betaproteobacteria</taxon>
        <taxon>Rhodocyclales</taxon>
        <taxon>Zoogloeaceae</taxon>
        <taxon>Pseudothauera</taxon>
    </lineage>
</organism>
<reference evidence="2 3" key="1">
    <citation type="submission" date="2018-03" db="EMBL/GenBank/DDBJ databases">
        <authorList>
            <person name="Keele B.F."/>
        </authorList>
    </citation>
    <scope>NUCLEOTIDE SEQUENCE [LARGE SCALE GENOMIC DNA]</scope>
    <source>
        <strain evidence="2 3">D20</strain>
    </source>
</reference>
<evidence type="ECO:0000256" key="1">
    <source>
        <dbReference type="ARBA" id="ARBA00022801"/>
    </source>
</evidence>
<dbReference type="RefSeq" id="WP_107492970.1">
    <property type="nucleotide sequence ID" value="NZ_PZKC01000004.1"/>
</dbReference>
<evidence type="ECO:0000313" key="2">
    <source>
        <dbReference type="EMBL" id="PTD97161.1"/>
    </source>
</evidence>
<dbReference type="Pfam" id="PF04203">
    <property type="entry name" value="Sortase"/>
    <property type="match status" value="1"/>
</dbReference>
<proteinExistence type="predicted"/>
<dbReference type="GO" id="GO:0016787">
    <property type="term" value="F:hydrolase activity"/>
    <property type="evidence" value="ECO:0007669"/>
    <property type="project" value="UniProtKB-KW"/>
</dbReference>
<keyword evidence="1" id="KW-0378">Hydrolase</keyword>
<dbReference type="AlphaFoldDB" id="A0A2T4IHD2"/>
<dbReference type="Proteomes" id="UP000241193">
    <property type="component" value="Unassembled WGS sequence"/>
</dbReference>
<accession>A0A2T4IHD2</accession>
<name>A0A2T4IHD2_9RHOO</name>
<dbReference type="CDD" id="cd05828">
    <property type="entry name" value="Sortase_D_1"/>
    <property type="match status" value="1"/>
</dbReference>
<dbReference type="InterPro" id="IPR041999">
    <property type="entry name" value="Sortase_D_1"/>
</dbReference>
<evidence type="ECO:0000313" key="3">
    <source>
        <dbReference type="Proteomes" id="UP000241193"/>
    </source>
</evidence>
<dbReference type="EMBL" id="PZKC01000004">
    <property type="protein sequence ID" value="PTD97161.1"/>
    <property type="molecule type" value="Genomic_DNA"/>
</dbReference>
<dbReference type="NCBIfam" id="TIGR03784">
    <property type="entry name" value="marine_sortase"/>
    <property type="match status" value="1"/>
</dbReference>
<dbReference type="SUPFAM" id="SSF63817">
    <property type="entry name" value="Sortase"/>
    <property type="match status" value="1"/>
</dbReference>
<sequence length="232" mass="25607">MKSTSLCRRCTSEDFLGVECAWPAPRCLGASRHGTSPAWRQRLLRAAFAAAVLATVWQFGHAGYIHAKAWLAQALIAQAWTRTLAGEERAKPWPWADTWPVARLRAPEQDVDLYVLAGADGRTIAFGPGHVWGTASPGEPGNTVLGAHRDTHFAFLERLEDGSELELQSANGEVLRYFVNHREVVDHTDLRPLRQPPHGRQLTLVTCWPFNAVRAGGPLRYVVTADAQATQI</sequence>
<reference evidence="2 3" key="2">
    <citation type="submission" date="2018-04" db="EMBL/GenBank/DDBJ databases">
        <title>Thauera lacus sp. nov., isolated from an saline lake in Inner Mongolia, China.</title>
        <authorList>
            <person name="Liang Q.-Y."/>
        </authorList>
    </citation>
    <scope>NUCLEOTIDE SEQUENCE [LARGE SCALE GENOMIC DNA]</scope>
    <source>
        <strain evidence="2 3">D20</strain>
    </source>
</reference>
<dbReference type="Gene3D" id="2.40.260.10">
    <property type="entry name" value="Sortase"/>
    <property type="match status" value="1"/>
</dbReference>
<protein>
    <submittedName>
        <fullName evidence="2">Class GN sortase</fullName>
    </submittedName>
</protein>
<comment type="caution">
    <text evidence="2">The sequence shown here is derived from an EMBL/GenBank/DDBJ whole genome shotgun (WGS) entry which is preliminary data.</text>
</comment>
<gene>
    <name evidence="2" type="ORF">C8261_06475</name>
</gene>
<dbReference type="InterPro" id="IPR022445">
    <property type="entry name" value="Sortase_proteobact_type"/>
</dbReference>
<dbReference type="NCBIfam" id="TIGR01076">
    <property type="entry name" value="sortase_fam"/>
    <property type="match status" value="1"/>
</dbReference>
<dbReference type="InterPro" id="IPR023365">
    <property type="entry name" value="Sortase_dom-sf"/>
</dbReference>
<dbReference type="OrthoDB" id="9790661at2"/>
<keyword evidence="3" id="KW-1185">Reference proteome</keyword>